<organism evidence="4 5">
    <name type="scientific">Mycolicibacterium fortuitum</name>
    <name type="common">Mycobacterium fortuitum</name>
    <dbReference type="NCBI Taxonomy" id="1766"/>
    <lineage>
        <taxon>Bacteria</taxon>
        <taxon>Bacillati</taxon>
        <taxon>Actinomycetota</taxon>
        <taxon>Actinomycetes</taxon>
        <taxon>Mycobacteriales</taxon>
        <taxon>Mycobacteriaceae</taxon>
        <taxon>Mycolicibacterium</taxon>
    </lineage>
</organism>
<dbReference type="InterPro" id="IPR042099">
    <property type="entry name" value="ANL_N_sf"/>
</dbReference>
<dbReference type="EMBL" id="CP011269">
    <property type="protein sequence ID" value="ALI27889.1"/>
    <property type="molecule type" value="Genomic_DNA"/>
</dbReference>
<dbReference type="Gene3D" id="3.40.50.12780">
    <property type="entry name" value="N-terminal domain of ligase-like"/>
    <property type="match status" value="1"/>
</dbReference>
<feature type="domain" description="AMP-dependent synthetase/ligase" evidence="2">
    <location>
        <begin position="14"/>
        <end position="384"/>
    </location>
</feature>
<dbReference type="GO" id="GO:0004467">
    <property type="term" value="F:long-chain fatty acid-CoA ligase activity"/>
    <property type="evidence" value="ECO:0007669"/>
    <property type="project" value="UniProtKB-EC"/>
</dbReference>
<dbReference type="InterPro" id="IPR045851">
    <property type="entry name" value="AMP-bd_C_sf"/>
</dbReference>
<dbReference type="NCBIfam" id="NF004510">
    <property type="entry name" value="PRK05851.1"/>
    <property type="match status" value="1"/>
</dbReference>
<name>A0A0N9YDJ2_MYCFO</name>
<dbReference type="GO" id="GO:0070566">
    <property type="term" value="F:adenylyltransferase activity"/>
    <property type="evidence" value="ECO:0007669"/>
    <property type="project" value="TreeGrafter"/>
</dbReference>
<dbReference type="Proteomes" id="UP000057134">
    <property type="component" value="Chromosome"/>
</dbReference>
<dbReference type="PROSITE" id="PS00455">
    <property type="entry name" value="AMP_BINDING"/>
    <property type="match status" value="1"/>
</dbReference>
<dbReference type="PANTHER" id="PTHR22754">
    <property type="entry name" value="DISCO-INTERACTING PROTEIN 2 DIP2 -RELATED"/>
    <property type="match status" value="1"/>
</dbReference>
<dbReference type="RefSeq" id="WP_054602769.1">
    <property type="nucleotide sequence ID" value="NZ_CP011269.1"/>
</dbReference>
<dbReference type="PATRIC" id="fig|1766.6.peg.4055"/>
<evidence type="ECO:0000313" key="5">
    <source>
        <dbReference type="Proteomes" id="UP000057134"/>
    </source>
</evidence>
<evidence type="ECO:0000259" key="3">
    <source>
        <dbReference type="Pfam" id="PF14535"/>
    </source>
</evidence>
<dbReference type="STRING" id="1766.XA26_40800"/>
<dbReference type="AlphaFoldDB" id="A0A0N9YDJ2"/>
<dbReference type="InterPro" id="IPR028154">
    <property type="entry name" value="AMP-dep_Lig_C"/>
</dbReference>
<reference evidence="4 5" key="1">
    <citation type="journal article" date="2015" name="MBio">
        <title>Enzymatic Degradation of Phenazines Can Generate Energy and Protect Sensitive Organisms from Toxicity.</title>
        <authorList>
            <person name="Costa K.C."/>
            <person name="Bergkessel M."/>
            <person name="Saunders S."/>
            <person name="Korlach J."/>
            <person name="Newman D.K."/>
        </authorList>
    </citation>
    <scope>NUCLEOTIDE SEQUENCE [LARGE SCALE GENOMIC DNA]</scope>
    <source>
        <strain evidence="4 5">CT6</strain>
    </source>
</reference>
<dbReference type="PANTHER" id="PTHR22754:SF32">
    <property type="entry name" value="DISCO-INTERACTING PROTEIN 2"/>
    <property type="match status" value="1"/>
</dbReference>
<feature type="domain" description="AMP-dependent ligase C-terminal" evidence="3">
    <location>
        <begin position="425"/>
        <end position="514"/>
    </location>
</feature>
<evidence type="ECO:0000256" key="1">
    <source>
        <dbReference type="ARBA" id="ARBA00006432"/>
    </source>
</evidence>
<dbReference type="Pfam" id="PF14535">
    <property type="entry name" value="AMP-binding_C_2"/>
    <property type="match status" value="1"/>
</dbReference>
<sequence length="524" mass="54998">MNPLAGALREAMVGSPHDLVVLDRDTDTWQRRPWPEVHGLAEHIAAYLLGRDQPGAVGLVGEPTVELIAAIQGSWLSGSGVSILPRPQRGAEPAEWARATMSRFSSIGVTTVFSYGATLQLLRDAGSPLTVCDVGDAARTSTSTQLRYPDNADVAILQGTAGSTGTPRTAVLGPEAVLNNILAVTQRLSLSRNDVGCSWLPIYHDMGLAMVLASTMSGMPLWLAPTGAFSAAPLRWAEWLSEASATFTAGPNFGYSVLGRFANRVSGVDLGALRIAINGGEPVDCAGVDRFAVGMSRFGFDARAMAPAYGMAEATCAVTIPVPGEGLRISAPVAQETPDTGRRYALLGRPVPGMEIRIVPSAHDETGASGEVEIRGSSMMTSYLGDTPVDAGSSGQWFPTGDIGYLVDGALVICGRSKEIITIAGRNIFPTEIEEVVGEVDGVREGAVVAVGTESGAAQSRLLVAAEFIGTEQDTTRSAVIRRVVSVCGVTPADVVLMSPGSLPRTSSGKLRRLEVRRQLEATR</sequence>
<dbReference type="InterPro" id="IPR020845">
    <property type="entry name" value="AMP-binding_CS"/>
</dbReference>
<keyword evidence="5" id="KW-1185">Reference proteome</keyword>
<dbReference type="InterPro" id="IPR000873">
    <property type="entry name" value="AMP-dep_synth/lig_dom"/>
</dbReference>
<dbReference type="Pfam" id="PF00501">
    <property type="entry name" value="AMP-binding"/>
    <property type="match status" value="1"/>
</dbReference>
<dbReference type="SUPFAM" id="SSF56801">
    <property type="entry name" value="Acetyl-CoA synthetase-like"/>
    <property type="match status" value="1"/>
</dbReference>
<keyword evidence="4" id="KW-0436">Ligase</keyword>
<gene>
    <name evidence="4" type="ORF">XA26_40800</name>
</gene>
<evidence type="ECO:0000313" key="4">
    <source>
        <dbReference type="EMBL" id="ALI27889.1"/>
    </source>
</evidence>
<dbReference type="GO" id="GO:0005886">
    <property type="term" value="C:plasma membrane"/>
    <property type="evidence" value="ECO:0007669"/>
    <property type="project" value="TreeGrafter"/>
</dbReference>
<dbReference type="EC" id="6.2.1.3" evidence="4"/>
<accession>A0A0N9YDJ2</accession>
<dbReference type="Gene3D" id="3.30.300.30">
    <property type="match status" value="1"/>
</dbReference>
<protein>
    <submittedName>
        <fullName evidence="4">Long-chain-fatty-acid--CoA ligase</fullName>
        <ecNumber evidence="4">6.2.1.3</ecNumber>
    </submittedName>
</protein>
<evidence type="ECO:0000259" key="2">
    <source>
        <dbReference type="Pfam" id="PF00501"/>
    </source>
</evidence>
<comment type="similarity">
    <text evidence="1">Belongs to the ATP-dependent AMP-binding enzyme family.</text>
</comment>
<proteinExistence type="inferred from homology"/>
<dbReference type="KEGG" id="mft:XA26_40800"/>
<dbReference type="GO" id="GO:0006633">
    <property type="term" value="P:fatty acid biosynthetic process"/>
    <property type="evidence" value="ECO:0007669"/>
    <property type="project" value="TreeGrafter"/>
</dbReference>